<dbReference type="Gene3D" id="1.10.10.60">
    <property type="entry name" value="Homeodomain-like"/>
    <property type="match status" value="1"/>
</dbReference>
<keyword evidence="6" id="KW-1185">Reference proteome</keyword>
<dbReference type="PROSITE" id="PS01124">
    <property type="entry name" value="HTH_ARAC_FAMILY_2"/>
    <property type="match status" value="1"/>
</dbReference>
<dbReference type="InterPro" id="IPR050204">
    <property type="entry name" value="AraC_XylS_family_regulators"/>
</dbReference>
<evidence type="ECO:0000256" key="2">
    <source>
        <dbReference type="ARBA" id="ARBA00023125"/>
    </source>
</evidence>
<dbReference type="PANTHER" id="PTHR46796:SF6">
    <property type="entry name" value="ARAC SUBFAMILY"/>
    <property type="match status" value="1"/>
</dbReference>
<keyword evidence="3" id="KW-0804">Transcription</keyword>
<evidence type="ECO:0000313" key="5">
    <source>
        <dbReference type="EMBL" id="MFD1947189.1"/>
    </source>
</evidence>
<evidence type="ECO:0000313" key="6">
    <source>
        <dbReference type="Proteomes" id="UP001597351"/>
    </source>
</evidence>
<name>A0ABW4TKI8_9ACTN</name>
<feature type="domain" description="HTH araC/xylS-type" evidence="4">
    <location>
        <begin position="214"/>
        <end position="314"/>
    </location>
</feature>
<dbReference type="SMART" id="SM00342">
    <property type="entry name" value="HTH_ARAC"/>
    <property type="match status" value="1"/>
</dbReference>
<dbReference type="PANTHER" id="PTHR46796">
    <property type="entry name" value="HTH-TYPE TRANSCRIPTIONAL ACTIVATOR RHAS-RELATED"/>
    <property type="match status" value="1"/>
</dbReference>
<evidence type="ECO:0000256" key="1">
    <source>
        <dbReference type="ARBA" id="ARBA00023015"/>
    </source>
</evidence>
<dbReference type="PRINTS" id="PR00032">
    <property type="entry name" value="HTHARAC"/>
</dbReference>
<dbReference type="InterPro" id="IPR020449">
    <property type="entry name" value="Tscrpt_reg_AraC-type_HTH"/>
</dbReference>
<reference evidence="6" key="1">
    <citation type="journal article" date="2019" name="Int. J. Syst. Evol. Microbiol.">
        <title>The Global Catalogue of Microorganisms (GCM) 10K type strain sequencing project: providing services to taxonomists for standard genome sequencing and annotation.</title>
        <authorList>
            <consortium name="The Broad Institute Genomics Platform"/>
            <consortium name="The Broad Institute Genome Sequencing Center for Infectious Disease"/>
            <person name="Wu L."/>
            <person name="Ma J."/>
        </authorList>
    </citation>
    <scope>NUCLEOTIDE SEQUENCE [LARGE SCALE GENOMIC DNA]</scope>
    <source>
        <strain evidence="6">CGMCC 1.12477</strain>
    </source>
</reference>
<dbReference type="RefSeq" id="WP_343918047.1">
    <property type="nucleotide sequence ID" value="NZ_BAAAJT010000002.1"/>
</dbReference>
<dbReference type="InterPro" id="IPR035418">
    <property type="entry name" value="AraC-bd_2"/>
</dbReference>
<dbReference type="Pfam" id="PF14525">
    <property type="entry name" value="AraC_binding_2"/>
    <property type="match status" value="1"/>
</dbReference>
<dbReference type="EMBL" id="JBHUGD010000003">
    <property type="protein sequence ID" value="MFD1947189.1"/>
    <property type="molecule type" value="Genomic_DNA"/>
</dbReference>
<accession>A0ABW4TKI8</accession>
<dbReference type="InterPro" id="IPR009057">
    <property type="entry name" value="Homeodomain-like_sf"/>
</dbReference>
<sequence length="340" mass="37853">MTIVLDADALAPRDRAEAIRTLIWDTVVRVEIEHHPDPTQISATGRISEASRLNVCSIRSNATTVTRTAKLAHESDDQYLFLGLQLSGSSMVVQDDREAVLRPGDLAVYDTRRPYTLVNAAGIHQHFFRIPVSDLTLPGRVLQAVTAIRFGGDRPLAKITAGHLREVAKNLGQLNGQEAEDVAEPTFALIRAMLASQIDDLPDARQHLDRSLELRIIRYIRTHLHEHDLSAGRIAVEHHISVRHLYRLLGRSDIVLGDWIRRLRLEACRRALADPGDTRTITAVAHQWGFVDMTHFGRAFKATYGMSPRDWRATNRAAGSSNRLLTSVANLARAAEDSSP</sequence>
<evidence type="ECO:0000256" key="3">
    <source>
        <dbReference type="ARBA" id="ARBA00023163"/>
    </source>
</evidence>
<organism evidence="5 6">
    <name type="scientific">Nocardioides aestuarii</name>
    <dbReference type="NCBI Taxonomy" id="252231"/>
    <lineage>
        <taxon>Bacteria</taxon>
        <taxon>Bacillati</taxon>
        <taxon>Actinomycetota</taxon>
        <taxon>Actinomycetes</taxon>
        <taxon>Propionibacteriales</taxon>
        <taxon>Nocardioidaceae</taxon>
        <taxon>Nocardioides</taxon>
    </lineage>
</organism>
<keyword evidence="2" id="KW-0238">DNA-binding</keyword>
<keyword evidence="1" id="KW-0805">Transcription regulation</keyword>
<dbReference type="Pfam" id="PF12833">
    <property type="entry name" value="HTH_18"/>
    <property type="match status" value="1"/>
</dbReference>
<proteinExistence type="predicted"/>
<dbReference type="Proteomes" id="UP001597351">
    <property type="component" value="Unassembled WGS sequence"/>
</dbReference>
<comment type="caution">
    <text evidence="5">The sequence shown here is derived from an EMBL/GenBank/DDBJ whole genome shotgun (WGS) entry which is preliminary data.</text>
</comment>
<protein>
    <submittedName>
        <fullName evidence="5">Helix-turn-helix domain-containing protein</fullName>
    </submittedName>
</protein>
<dbReference type="InterPro" id="IPR018060">
    <property type="entry name" value="HTH_AraC"/>
</dbReference>
<dbReference type="SUPFAM" id="SSF46689">
    <property type="entry name" value="Homeodomain-like"/>
    <property type="match status" value="1"/>
</dbReference>
<gene>
    <name evidence="5" type="ORF">ACFSDE_10335</name>
</gene>
<evidence type="ECO:0000259" key="4">
    <source>
        <dbReference type="PROSITE" id="PS01124"/>
    </source>
</evidence>